<accession>A0ABQ6MFU7</accession>
<name>A0ABQ6MFU7_9STRA</name>
<feature type="region of interest" description="Disordered" evidence="1">
    <location>
        <begin position="1"/>
        <end position="21"/>
    </location>
</feature>
<protein>
    <submittedName>
        <fullName evidence="2">Uncharacterized protein</fullName>
    </submittedName>
</protein>
<organism evidence="2 3">
    <name type="scientific">Tetraparma gracilis</name>
    <dbReference type="NCBI Taxonomy" id="2962635"/>
    <lineage>
        <taxon>Eukaryota</taxon>
        <taxon>Sar</taxon>
        <taxon>Stramenopiles</taxon>
        <taxon>Ochrophyta</taxon>
        <taxon>Bolidophyceae</taxon>
        <taxon>Parmales</taxon>
        <taxon>Triparmaceae</taxon>
        <taxon>Tetraparma</taxon>
    </lineage>
</organism>
<evidence type="ECO:0000256" key="1">
    <source>
        <dbReference type="SAM" id="MobiDB-lite"/>
    </source>
</evidence>
<dbReference type="EMBL" id="BRYB01001408">
    <property type="protein sequence ID" value="GMI25141.1"/>
    <property type="molecule type" value="Genomic_DNA"/>
</dbReference>
<comment type="caution">
    <text evidence="2">The sequence shown here is derived from an EMBL/GenBank/DDBJ whole genome shotgun (WGS) entry which is preliminary data.</text>
</comment>
<evidence type="ECO:0000313" key="3">
    <source>
        <dbReference type="Proteomes" id="UP001165060"/>
    </source>
</evidence>
<proteinExistence type="predicted"/>
<reference evidence="2 3" key="1">
    <citation type="journal article" date="2023" name="Commun. Biol.">
        <title>Genome analysis of Parmales, the sister group of diatoms, reveals the evolutionary specialization of diatoms from phago-mixotrophs to photoautotrophs.</title>
        <authorList>
            <person name="Ban H."/>
            <person name="Sato S."/>
            <person name="Yoshikawa S."/>
            <person name="Yamada K."/>
            <person name="Nakamura Y."/>
            <person name="Ichinomiya M."/>
            <person name="Sato N."/>
            <person name="Blanc-Mathieu R."/>
            <person name="Endo H."/>
            <person name="Kuwata A."/>
            <person name="Ogata H."/>
        </authorList>
    </citation>
    <scope>NUCLEOTIDE SEQUENCE [LARGE SCALE GENOMIC DNA]</scope>
</reference>
<evidence type="ECO:0000313" key="2">
    <source>
        <dbReference type="EMBL" id="GMI25141.1"/>
    </source>
</evidence>
<gene>
    <name evidence="2" type="ORF">TeGR_g7531</name>
</gene>
<dbReference type="Proteomes" id="UP001165060">
    <property type="component" value="Unassembled WGS sequence"/>
</dbReference>
<keyword evidence="3" id="KW-1185">Reference proteome</keyword>
<sequence>MRKETLRTGGVNHQEPLALPSDGTHFEIQSTIEELLTLETLLGCSPAGSAEAYRKAASELRSQFVDLINKWHKGRTNDNPLSPRPGMEGGDERVLSELFEFVPKVHSLREKVVADGEVENITAVTKNLPVLDVPMLGLAGTLEKLETDANYWRWLAELPTSFVYKGCRPGYTAEMADTCAAQLKRWGFLFDPELMLWTKPYWWVVARPSVDDMLLRWSAVKRVEHKKERERSRKISLGGAAKVHMM</sequence>